<reference evidence="2" key="2">
    <citation type="journal article" date="2022" name="Microbiol. Resour. Announc.">
        <title>Whole-Genome Sequence of Entomortierella parvispora E1425, a Mucoromycotan Fungus Associated with Burkholderiaceae-Related Endosymbiotic Bacteria.</title>
        <authorList>
            <person name="Herlambang A."/>
            <person name="Guo Y."/>
            <person name="Takashima Y."/>
            <person name="Narisawa K."/>
            <person name="Ohta H."/>
            <person name="Nishizawa T."/>
        </authorList>
    </citation>
    <scope>NUCLEOTIDE SEQUENCE</scope>
    <source>
        <strain evidence="2">E1425</strain>
    </source>
</reference>
<accession>A0A9P3LU56</accession>
<feature type="compositionally biased region" description="Polar residues" evidence="1">
    <location>
        <begin position="140"/>
        <end position="163"/>
    </location>
</feature>
<dbReference type="AlphaFoldDB" id="A0A9P3LU56"/>
<proteinExistence type="predicted"/>
<gene>
    <name evidence="2" type="ORF">EMPS_03161</name>
</gene>
<feature type="compositionally biased region" description="Low complexity" evidence="1">
    <location>
        <begin position="18"/>
        <end position="29"/>
    </location>
</feature>
<reference evidence="2" key="1">
    <citation type="submission" date="2021-11" db="EMBL/GenBank/DDBJ databases">
        <authorList>
            <person name="Herlambang A."/>
            <person name="Guo Y."/>
            <person name="Takashima Y."/>
            <person name="Nishizawa T."/>
        </authorList>
    </citation>
    <scope>NUCLEOTIDE SEQUENCE</scope>
    <source>
        <strain evidence="2">E1425</strain>
    </source>
</reference>
<feature type="compositionally biased region" description="Polar residues" evidence="1">
    <location>
        <begin position="232"/>
        <end position="241"/>
    </location>
</feature>
<feature type="compositionally biased region" description="Basic and acidic residues" evidence="1">
    <location>
        <begin position="165"/>
        <end position="183"/>
    </location>
</feature>
<name>A0A9P3LU56_9FUNG</name>
<sequence>MSLKATAKEFVPSFGIQAPSSSAAGLAPGRPVAAIGTTPATVDAVDNSTRTRSTKPVTALKGLHLEQHPQPQMQQQHRPQQQHGTLSKGEPTQKKQYPTSAGTSKHDRIPGKDATAHSKRGQRSQQQQQSHPPNPRQQQDQIGKQPSTSHEPFQSRSQQNRPSGTRKERSSEEKSFPSHDRSKSTVASTTTATGPSSTAGTTSGSGNTSTTASRRSGSASTKGAARKGSLDLTGTRQSGQNSSTTTAAASSSSPSAAASSTSSVIPGMEPTAFICLTDVIQPVRHVVKDGVSTMEQGSDAYLDWVIRSLKEHEEITLIGMDAAIPDIISLVLRAGKQGIGYQEVRTFTTQDGLGGNKSCLQFRIQRGQGYIALEKRPPRS</sequence>
<dbReference type="OrthoDB" id="2269081at2759"/>
<feature type="compositionally biased region" description="Low complexity" evidence="1">
    <location>
        <begin position="123"/>
        <end position="139"/>
    </location>
</feature>
<comment type="caution">
    <text evidence="2">The sequence shown here is derived from an EMBL/GenBank/DDBJ whole genome shotgun (WGS) entry which is preliminary data.</text>
</comment>
<organism evidence="2 3">
    <name type="scientific">Entomortierella parvispora</name>
    <dbReference type="NCBI Taxonomy" id="205924"/>
    <lineage>
        <taxon>Eukaryota</taxon>
        <taxon>Fungi</taxon>
        <taxon>Fungi incertae sedis</taxon>
        <taxon>Mucoromycota</taxon>
        <taxon>Mortierellomycotina</taxon>
        <taxon>Mortierellomycetes</taxon>
        <taxon>Mortierellales</taxon>
        <taxon>Mortierellaceae</taxon>
        <taxon>Entomortierella</taxon>
    </lineage>
</organism>
<evidence type="ECO:0000313" key="2">
    <source>
        <dbReference type="EMBL" id="GJJ70811.1"/>
    </source>
</evidence>
<evidence type="ECO:0000313" key="3">
    <source>
        <dbReference type="Proteomes" id="UP000827284"/>
    </source>
</evidence>
<feature type="compositionally biased region" description="Low complexity" evidence="1">
    <location>
        <begin position="68"/>
        <end position="83"/>
    </location>
</feature>
<feature type="compositionally biased region" description="Low complexity" evidence="1">
    <location>
        <begin position="184"/>
        <end position="227"/>
    </location>
</feature>
<dbReference type="EMBL" id="BQFW01000004">
    <property type="protein sequence ID" value="GJJ70811.1"/>
    <property type="molecule type" value="Genomic_DNA"/>
</dbReference>
<feature type="compositionally biased region" description="Basic and acidic residues" evidence="1">
    <location>
        <begin position="104"/>
        <end position="116"/>
    </location>
</feature>
<feature type="compositionally biased region" description="Polar residues" evidence="1">
    <location>
        <begin position="94"/>
        <end position="103"/>
    </location>
</feature>
<evidence type="ECO:0000256" key="1">
    <source>
        <dbReference type="SAM" id="MobiDB-lite"/>
    </source>
</evidence>
<feature type="region of interest" description="Disordered" evidence="1">
    <location>
        <begin position="1"/>
        <end position="263"/>
    </location>
</feature>
<keyword evidence="3" id="KW-1185">Reference proteome</keyword>
<dbReference type="Proteomes" id="UP000827284">
    <property type="component" value="Unassembled WGS sequence"/>
</dbReference>
<protein>
    <submittedName>
        <fullName evidence="2">Uncharacterized protein</fullName>
    </submittedName>
</protein>
<feature type="compositionally biased region" description="Polar residues" evidence="1">
    <location>
        <begin position="46"/>
        <end position="56"/>
    </location>
</feature>
<feature type="compositionally biased region" description="Low complexity" evidence="1">
    <location>
        <begin position="242"/>
        <end position="263"/>
    </location>
</feature>